<dbReference type="OrthoDB" id="10679099at2759"/>
<evidence type="ECO:0000256" key="1">
    <source>
        <dbReference type="SAM" id="Phobius"/>
    </source>
</evidence>
<name>A0A9W6ZQM6_9STRA</name>
<keyword evidence="1" id="KW-1133">Transmembrane helix</keyword>
<protein>
    <submittedName>
        <fullName evidence="2">Uncharacterized protein</fullName>
    </submittedName>
</protein>
<feature type="transmembrane region" description="Helical" evidence="1">
    <location>
        <begin position="190"/>
        <end position="210"/>
    </location>
</feature>
<keyword evidence="1" id="KW-0472">Membrane</keyword>
<dbReference type="Proteomes" id="UP001165082">
    <property type="component" value="Unassembled WGS sequence"/>
</dbReference>
<keyword evidence="3" id="KW-1185">Reference proteome</keyword>
<dbReference type="AlphaFoldDB" id="A0A9W6ZQM6"/>
<sequence length="828" mass="93512">MKVIRRKRQMINLTDTVWKLQSGDNRVARGPIEVGVALAFSRCSYRVRDELSKLGLSASRKCVHGILEKMISTRKAVLEPWVQQRIRGGVGMYLADNYAIIGKRSKPKIGEGVVKVIQTITMAVCTLAMQEGKSTFDIDSNFNINAGFDPKRVVDGLKINEPFKVPGEDGRSDENPLPSIRDLHQLEQQFGCFGHFPTFIATVLPALIFMKPDIWFAPMDQQGQWHHARLQRMLRDCSDEQLTALSITEEIKEQAKVTIHTIATFHIQKALIEGLIYNSTDAFWVFMRLLGDWGEKKYRGKGFNTEEEKLWKKRVPDLKQEATDLGVPNVKSISVKAAFIEAILKKKKGDLDDKAAIAVAAAAAASSQPGDEEDDDEQAASQQLSAAEVEEKIVVLDELLDAAARGEVDVEKASRLLRETDGVAHDILEARRELLNDAIQSFNSEQDVNMDRKDVNKKDMYISYTRAKHIIELLYRWSDKEGKELFKKSYGDDPAKHESPGIRYLWDVLSVRLPICFTPFMELQQGKPKKFLNSLNDMSIYLMMYRKPYIARTVALFTNDMLYLQEKQKSIYNGFCENCKLLTADVLVELLNARTSASLQASPLSQDEDAIKFWAEAATLKTAFFTNKSTESEMARRAEETKAAKYEDSKKGLGKSFMDLAAMLNEDYNDISALAFEGRKEEAREAYEEELDRCDAALNKKYNEKPSGPRGMYVREMQAEIVALCTEMGSVPDEKMLRTNPRPQKEAYIEQLTGWEITWQRIYGGGNAIRMLDEGQLCMSLVGSSPIAGYQLRTNQNKIQLIGMLAVIGDAERLVVKEDIKSPMDLEG</sequence>
<gene>
    <name evidence="2" type="ORF">TrRE_jg12217</name>
</gene>
<dbReference type="EMBL" id="BRXZ01006119">
    <property type="protein sequence ID" value="GMH55597.1"/>
    <property type="molecule type" value="Genomic_DNA"/>
</dbReference>
<comment type="caution">
    <text evidence="2">The sequence shown here is derived from an EMBL/GenBank/DDBJ whole genome shotgun (WGS) entry which is preliminary data.</text>
</comment>
<evidence type="ECO:0000313" key="3">
    <source>
        <dbReference type="Proteomes" id="UP001165082"/>
    </source>
</evidence>
<evidence type="ECO:0000313" key="2">
    <source>
        <dbReference type="EMBL" id="GMH55597.1"/>
    </source>
</evidence>
<proteinExistence type="predicted"/>
<organism evidence="2 3">
    <name type="scientific">Triparma retinervis</name>
    <dbReference type="NCBI Taxonomy" id="2557542"/>
    <lineage>
        <taxon>Eukaryota</taxon>
        <taxon>Sar</taxon>
        <taxon>Stramenopiles</taxon>
        <taxon>Ochrophyta</taxon>
        <taxon>Bolidophyceae</taxon>
        <taxon>Parmales</taxon>
        <taxon>Triparmaceae</taxon>
        <taxon>Triparma</taxon>
    </lineage>
</organism>
<accession>A0A9W6ZQM6</accession>
<keyword evidence="1" id="KW-0812">Transmembrane</keyword>
<feature type="non-terminal residue" evidence="2">
    <location>
        <position position="1"/>
    </location>
</feature>
<reference evidence="2" key="1">
    <citation type="submission" date="2022-07" db="EMBL/GenBank/DDBJ databases">
        <title>Genome analysis of Parmales, a sister group of diatoms, reveals the evolutionary specialization of diatoms from phago-mixotrophs to photoautotrophs.</title>
        <authorList>
            <person name="Ban H."/>
            <person name="Sato S."/>
            <person name="Yoshikawa S."/>
            <person name="Kazumasa Y."/>
            <person name="Nakamura Y."/>
            <person name="Ichinomiya M."/>
            <person name="Saitoh K."/>
            <person name="Sato N."/>
            <person name="Blanc-Mathieu R."/>
            <person name="Endo H."/>
            <person name="Kuwata A."/>
            <person name="Ogata H."/>
        </authorList>
    </citation>
    <scope>NUCLEOTIDE SEQUENCE</scope>
</reference>